<accession>A0A6A6CK07</accession>
<dbReference type="AlphaFoldDB" id="A0A6A6CK07"/>
<protein>
    <recommendedName>
        <fullName evidence="4">F-box domain-containing protein</fullName>
    </recommendedName>
</protein>
<evidence type="ECO:0000256" key="1">
    <source>
        <dbReference type="SAM" id="MobiDB-lite"/>
    </source>
</evidence>
<dbReference type="RefSeq" id="XP_033668260.1">
    <property type="nucleotide sequence ID" value="XM_033812542.1"/>
</dbReference>
<feature type="region of interest" description="Disordered" evidence="1">
    <location>
        <begin position="109"/>
        <end position="133"/>
    </location>
</feature>
<evidence type="ECO:0008006" key="4">
    <source>
        <dbReference type="Google" id="ProtNLM"/>
    </source>
</evidence>
<evidence type="ECO:0000313" key="3">
    <source>
        <dbReference type="Proteomes" id="UP000799537"/>
    </source>
</evidence>
<evidence type="ECO:0000313" key="2">
    <source>
        <dbReference type="EMBL" id="KAF2167371.1"/>
    </source>
</evidence>
<gene>
    <name evidence="2" type="ORF">M409DRAFT_53976</name>
</gene>
<organism evidence="2 3">
    <name type="scientific">Zasmidium cellare ATCC 36951</name>
    <dbReference type="NCBI Taxonomy" id="1080233"/>
    <lineage>
        <taxon>Eukaryota</taxon>
        <taxon>Fungi</taxon>
        <taxon>Dikarya</taxon>
        <taxon>Ascomycota</taxon>
        <taxon>Pezizomycotina</taxon>
        <taxon>Dothideomycetes</taxon>
        <taxon>Dothideomycetidae</taxon>
        <taxon>Mycosphaerellales</taxon>
        <taxon>Mycosphaerellaceae</taxon>
        <taxon>Zasmidium</taxon>
    </lineage>
</organism>
<dbReference type="GeneID" id="54565814"/>
<dbReference type="EMBL" id="ML993593">
    <property type="protein sequence ID" value="KAF2167371.1"/>
    <property type="molecule type" value="Genomic_DNA"/>
</dbReference>
<proteinExistence type="predicted"/>
<sequence length="214" mass="23873">MSNTTRHGILVPIASLETLLSHLTLRETLTLRRLSSPIKNIIDTAVPAQQKLFFTAVLPVIPPPLPTTLELNPLLFARSYKWFKKDRFQFYEHPGQFYQFHLGDQPQPGVAAGAQPLEGQGGGPHAAKPDDAHVAYPAPPPITWIARITVTNANGVKYGDLLRQAVRECRRQGARGTDSVTMEARFPYGQRLRLEKYTEVLGRLSDGQRERLGV</sequence>
<keyword evidence="3" id="KW-1185">Reference proteome</keyword>
<dbReference type="Proteomes" id="UP000799537">
    <property type="component" value="Unassembled WGS sequence"/>
</dbReference>
<reference evidence="2" key="1">
    <citation type="journal article" date="2020" name="Stud. Mycol.">
        <title>101 Dothideomycetes genomes: a test case for predicting lifestyles and emergence of pathogens.</title>
        <authorList>
            <person name="Haridas S."/>
            <person name="Albert R."/>
            <person name="Binder M."/>
            <person name="Bloem J."/>
            <person name="Labutti K."/>
            <person name="Salamov A."/>
            <person name="Andreopoulos B."/>
            <person name="Baker S."/>
            <person name="Barry K."/>
            <person name="Bills G."/>
            <person name="Bluhm B."/>
            <person name="Cannon C."/>
            <person name="Castanera R."/>
            <person name="Culley D."/>
            <person name="Daum C."/>
            <person name="Ezra D."/>
            <person name="Gonzalez J."/>
            <person name="Henrissat B."/>
            <person name="Kuo A."/>
            <person name="Liang C."/>
            <person name="Lipzen A."/>
            <person name="Lutzoni F."/>
            <person name="Magnuson J."/>
            <person name="Mondo S."/>
            <person name="Nolan M."/>
            <person name="Ohm R."/>
            <person name="Pangilinan J."/>
            <person name="Park H.-J."/>
            <person name="Ramirez L."/>
            <person name="Alfaro M."/>
            <person name="Sun H."/>
            <person name="Tritt A."/>
            <person name="Yoshinaga Y."/>
            <person name="Zwiers L.-H."/>
            <person name="Turgeon B."/>
            <person name="Goodwin S."/>
            <person name="Spatafora J."/>
            <person name="Crous P."/>
            <person name="Grigoriev I."/>
        </authorList>
    </citation>
    <scope>NUCLEOTIDE SEQUENCE</scope>
    <source>
        <strain evidence="2">ATCC 36951</strain>
    </source>
</reference>
<name>A0A6A6CK07_ZASCE</name>